<organism evidence="7 8">
    <name type="scientific">Pseudomonas cavernicola</name>
    <dbReference type="NCBI Taxonomy" id="2320866"/>
    <lineage>
        <taxon>Bacteria</taxon>
        <taxon>Pseudomonadati</taxon>
        <taxon>Pseudomonadota</taxon>
        <taxon>Gammaproteobacteria</taxon>
        <taxon>Pseudomonadales</taxon>
        <taxon>Pseudomonadaceae</taxon>
        <taxon>Pseudomonas</taxon>
    </lineage>
</organism>
<dbReference type="NCBIfam" id="TIGR00254">
    <property type="entry name" value="GGDEF"/>
    <property type="match status" value="1"/>
</dbReference>
<keyword evidence="8" id="KW-1185">Reference proteome</keyword>
<dbReference type="SUPFAM" id="SSF55073">
    <property type="entry name" value="Nucleotide cyclase"/>
    <property type="match status" value="1"/>
</dbReference>
<keyword evidence="5" id="KW-1133">Transmembrane helix</keyword>
<dbReference type="InterPro" id="IPR050469">
    <property type="entry name" value="Diguanylate_Cyclase"/>
</dbReference>
<dbReference type="PROSITE" id="PS50887">
    <property type="entry name" value="GGDEF"/>
    <property type="match status" value="1"/>
</dbReference>
<dbReference type="GO" id="GO:0005886">
    <property type="term" value="C:plasma membrane"/>
    <property type="evidence" value="ECO:0007669"/>
    <property type="project" value="UniProtKB-SubCell"/>
</dbReference>
<dbReference type="EC" id="2.7.7.65" evidence="3"/>
<comment type="cofactor">
    <cofactor evidence="1">
        <name>Mg(2+)</name>
        <dbReference type="ChEBI" id="CHEBI:18420"/>
    </cofactor>
</comment>
<dbReference type="InterPro" id="IPR029787">
    <property type="entry name" value="Nucleotide_cyclase"/>
</dbReference>
<keyword evidence="5" id="KW-0812">Transmembrane</keyword>
<dbReference type="FunFam" id="3.30.70.270:FF:000001">
    <property type="entry name" value="Diguanylate cyclase domain protein"/>
    <property type="match status" value="1"/>
</dbReference>
<evidence type="ECO:0000256" key="1">
    <source>
        <dbReference type="ARBA" id="ARBA00001946"/>
    </source>
</evidence>
<dbReference type="GO" id="GO:0043709">
    <property type="term" value="P:cell adhesion involved in single-species biofilm formation"/>
    <property type="evidence" value="ECO:0007669"/>
    <property type="project" value="TreeGrafter"/>
</dbReference>
<dbReference type="SMART" id="SM00267">
    <property type="entry name" value="GGDEF"/>
    <property type="match status" value="1"/>
</dbReference>
<comment type="catalytic activity">
    <reaction evidence="4">
        <text>2 GTP = 3',3'-c-di-GMP + 2 diphosphate</text>
        <dbReference type="Rhea" id="RHEA:24898"/>
        <dbReference type="ChEBI" id="CHEBI:33019"/>
        <dbReference type="ChEBI" id="CHEBI:37565"/>
        <dbReference type="ChEBI" id="CHEBI:58805"/>
        <dbReference type="EC" id="2.7.7.65"/>
    </reaction>
</comment>
<evidence type="ECO:0000259" key="6">
    <source>
        <dbReference type="PROSITE" id="PS50887"/>
    </source>
</evidence>
<dbReference type="Pfam" id="PF00990">
    <property type="entry name" value="GGDEF"/>
    <property type="match status" value="1"/>
</dbReference>
<dbReference type="Proteomes" id="UP000284021">
    <property type="component" value="Unassembled WGS sequence"/>
</dbReference>
<keyword evidence="5" id="KW-0472">Membrane</keyword>
<comment type="subcellular location">
    <subcellularLocation>
        <location evidence="2">Cell inner membrane</location>
    </subcellularLocation>
</comment>
<evidence type="ECO:0000256" key="5">
    <source>
        <dbReference type="SAM" id="Phobius"/>
    </source>
</evidence>
<evidence type="ECO:0000256" key="3">
    <source>
        <dbReference type="ARBA" id="ARBA00012528"/>
    </source>
</evidence>
<dbReference type="InterPro" id="IPR043128">
    <property type="entry name" value="Rev_trsase/Diguanyl_cyclase"/>
</dbReference>
<evidence type="ECO:0000256" key="2">
    <source>
        <dbReference type="ARBA" id="ARBA00004533"/>
    </source>
</evidence>
<dbReference type="CDD" id="cd01949">
    <property type="entry name" value="GGDEF"/>
    <property type="match status" value="1"/>
</dbReference>
<feature type="transmembrane region" description="Helical" evidence="5">
    <location>
        <begin position="119"/>
        <end position="138"/>
    </location>
</feature>
<dbReference type="PANTHER" id="PTHR45138">
    <property type="entry name" value="REGULATORY COMPONENTS OF SENSORY TRANSDUCTION SYSTEM"/>
    <property type="match status" value="1"/>
</dbReference>
<dbReference type="EMBL" id="QYUR01000002">
    <property type="protein sequence ID" value="RJG13614.1"/>
    <property type="molecule type" value="Genomic_DNA"/>
</dbReference>
<protein>
    <recommendedName>
        <fullName evidence="3">diguanylate cyclase</fullName>
        <ecNumber evidence="3">2.7.7.65</ecNumber>
    </recommendedName>
</protein>
<evidence type="ECO:0000256" key="4">
    <source>
        <dbReference type="ARBA" id="ARBA00034247"/>
    </source>
</evidence>
<reference evidence="7 8" key="1">
    <citation type="submission" date="2018-09" db="EMBL/GenBank/DDBJ databases">
        <authorList>
            <person name="Zhu H."/>
        </authorList>
    </citation>
    <scope>NUCLEOTIDE SEQUENCE [LARGE SCALE GENOMIC DNA]</scope>
    <source>
        <strain evidence="7 8">K1S02-6</strain>
    </source>
</reference>
<evidence type="ECO:0000313" key="8">
    <source>
        <dbReference type="Proteomes" id="UP000284021"/>
    </source>
</evidence>
<dbReference type="Gene3D" id="3.30.70.270">
    <property type="match status" value="1"/>
</dbReference>
<dbReference type="InterPro" id="IPR000160">
    <property type="entry name" value="GGDEF_dom"/>
</dbReference>
<proteinExistence type="predicted"/>
<dbReference type="GO" id="GO:0052621">
    <property type="term" value="F:diguanylate cyclase activity"/>
    <property type="evidence" value="ECO:0007669"/>
    <property type="project" value="UniProtKB-EC"/>
</dbReference>
<feature type="domain" description="GGDEF" evidence="6">
    <location>
        <begin position="262"/>
        <end position="395"/>
    </location>
</feature>
<feature type="transmembrane region" description="Helical" evidence="5">
    <location>
        <begin position="51"/>
        <end position="72"/>
    </location>
</feature>
<gene>
    <name evidence="7" type="ORF">D3879_10395</name>
</gene>
<comment type="caution">
    <text evidence="7">The sequence shown here is derived from an EMBL/GenBank/DDBJ whole genome shotgun (WGS) entry which is preliminary data.</text>
</comment>
<dbReference type="PANTHER" id="PTHR45138:SF9">
    <property type="entry name" value="DIGUANYLATE CYCLASE DGCM-RELATED"/>
    <property type="match status" value="1"/>
</dbReference>
<dbReference type="GO" id="GO:1902201">
    <property type="term" value="P:negative regulation of bacterial-type flagellum-dependent cell motility"/>
    <property type="evidence" value="ECO:0007669"/>
    <property type="project" value="TreeGrafter"/>
</dbReference>
<dbReference type="AlphaFoldDB" id="A0A418XMD1"/>
<name>A0A418XMD1_9PSED</name>
<feature type="transmembrane region" description="Helical" evidence="5">
    <location>
        <begin position="150"/>
        <end position="182"/>
    </location>
</feature>
<sequence length="395" mass="44207">MLLDPVEIQSIPDNVYSRQLFQGFHWLRFSPPLEREYRQHMSETQARYQKLAILLALAIWILFAVVDITRLQLLQGFPNYNSNIWMVVLIRWSIMLALAMLAIQMFAGRMTKYAAKAAAFTLFSIGVGTALLVVLYRLEGVALSDSVQLLLIIAIFFPLGLSFYGSILVALSVSLITILIGLMMLQGEMHEDHIRLTCMLLLAVLVGAVGGYIREHVQREQFLLRHLLSWQANHDPLTGLNNRRSFSLHLETVLRQTRREGVGLALVMIDIDHFKLFNDTYGHPAGDQALQRVGQALQGFARRPMDMAVRVGGEEFALLLYATEKVQVSELTKQLQAALAALHIPHATSPTASHLTASIGAIMAMPDDSNESLYQRSDALLYQAKQAGRNRVTLG</sequence>
<feature type="transmembrane region" description="Helical" evidence="5">
    <location>
        <begin position="194"/>
        <end position="213"/>
    </location>
</feature>
<feature type="transmembrane region" description="Helical" evidence="5">
    <location>
        <begin position="84"/>
        <end position="107"/>
    </location>
</feature>
<evidence type="ECO:0000313" key="7">
    <source>
        <dbReference type="EMBL" id="RJG13614.1"/>
    </source>
</evidence>
<accession>A0A418XMD1</accession>